<dbReference type="GO" id="GO:0003676">
    <property type="term" value="F:nucleic acid binding"/>
    <property type="evidence" value="ECO:0007669"/>
    <property type="project" value="InterPro"/>
</dbReference>
<dbReference type="FunFam" id="1.10.3380.10:FF:000002">
    <property type="entry name" value="Activating signal cointegrator 1 complex subunit 3"/>
    <property type="match status" value="1"/>
</dbReference>
<feature type="domain" description="Helicase C-terminal" evidence="7">
    <location>
        <begin position="1358"/>
        <end position="1567"/>
    </location>
</feature>
<accession>A0A2T3AUI4</accession>
<evidence type="ECO:0000259" key="6">
    <source>
        <dbReference type="PROSITE" id="PS51192"/>
    </source>
</evidence>
<dbReference type="InterPro" id="IPR057842">
    <property type="entry name" value="WH_MER3"/>
</dbReference>
<keyword evidence="9" id="KW-1185">Reference proteome</keyword>
<dbReference type="OrthoDB" id="5575at2759"/>
<evidence type="ECO:0000256" key="5">
    <source>
        <dbReference type="ARBA" id="ARBA00022840"/>
    </source>
</evidence>
<dbReference type="FunFam" id="3.40.50.300:FF:000198">
    <property type="entry name" value="Activating signal cointegrator 1 complex subunit"/>
    <property type="match status" value="1"/>
</dbReference>
<dbReference type="GO" id="GO:0004386">
    <property type="term" value="F:helicase activity"/>
    <property type="evidence" value="ECO:0007669"/>
    <property type="project" value="UniProtKB-KW"/>
</dbReference>
<keyword evidence="2" id="KW-0547">Nucleotide-binding</keyword>
<dbReference type="SMART" id="SM00490">
    <property type="entry name" value="HELICc"/>
    <property type="match status" value="2"/>
</dbReference>
<dbReference type="PIRSF" id="PIRSF039073">
    <property type="entry name" value="BRR2"/>
    <property type="match status" value="1"/>
</dbReference>
<evidence type="ECO:0000256" key="4">
    <source>
        <dbReference type="ARBA" id="ARBA00022806"/>
    </source>
</evidence>
<dbReference type="GO" id="GO:0032991">
    <property type="term" value="C:protein-containing complex"/>
    <property type="evidence" value="ECO:0007669"/>
    <property type="project" value="UniProtKB-ARBA"/>
</dbReference>
<feature type="non-terminal residue" evidence="8">
    <location>
        <position position="1934"/>
    </location>
</feature>
<organism evidence="8 9">
    <name type="scientific">Amorphotheca resinae ATCC 22711</name>
    <dbReference type="NCBI Taxonomy" id="857342"/>
    <lineage>
        <taxon>Eukaryota</taxon>
        <taxon>Fungi</taxon>
        <taxon>Dikarya</taxon>
        <taxon>Ascomycota</taxon>
        <taxon>Pezizomycotina</taxon>
        <taxon>Leotiomycetes</taxon>
        <taxon>Helotiales</taxon>
        <taxon>Amorphothecaceae</taxon>
        <taxon>Amorphotheca</taxon>
    </lineage>
</organism>
<dbReference type="SUPFAM" id="SSF81296">
    <property type="entry name" value="E set domains"/>
    <property type="match status" value="1"/>
</dbReference>
<feature type="domain" description="Helicase C-terminal" evidence="7">
    <location>
        <begin position="519"/>
        <end position="733"/>
    </location>
</feature>
<dbReference type="InterPro" id="IPR001650">
    <property type="entry name" value="Helicase_C-like"/>
</dbReference>
<dbReference type="InterPro" id="IPR014001">
    <property type="entry name" value="Helicase_ATP-bd"/>
</dbReference>
<dbReference type="Proteomes" id="UP000241818">
    <property type="component" value="Unassembled WGS sequence"/>
</dbReference>
<dbReference type="PANTHER" id="PTHR47961:SF13">
    <property type="entry name" value="ACTIVATING SIGNAL COINTEGRATOR 1 COMPLEX SUBUNIT 3"/>
    <property type="match status" value="1"/>
</dbReference>
<dbReference type="FunFam" id="1.10.3380.10:FF:000009">
    <property type="entry name" value="DEAD/DEAH box helicase, putative"/>
    <property type="match status" value="1"/>
</dbReference>
<keyword evidence="3" id="KW-0378">Hydrolase</keyword>
<dbReference type="SMART" id="SM00487">
    <property type="entry name" value="DEXDc"/>
    <property type="match status" value="2"/>
</dbReference>
<evidence type="ECO:0000256" key="1">
    <source>
        <dbReference type="ARBA" id="ARBA00010140"/>
    </source>
</evidence>
<dbReference type="InterPro" id="IPR050474">
    <property type="entry name" value="Hel308_SKI2-like"/>
</dbReference>
<dbReference type="RefSeq" id="XP_024718325.1">
    <property type="nucleotide sequence ID" value="XM_024869658.1"/>
</dbReference>
<dbReference type="CDD" id="cd18020">
    <property type="entry name" value="DEXHc_ASCC3_1"/>
    <property type="match status" value="1"/>
</dbReference>
<dbReference type="InParanoid" id="A0A2T3AUI4"/>
<dbReference type="CDD" id="cd18795">
    <property type="entry name" value="SF2_C_Ski2"/>
    <property type="match status" value="2"/>
</dbReference>
<dbReference type="FunFam" id="1.10.150.20:FF:000004">
    <property type="entry name" value="U5 small nuclear ribonucleoprotein helicase"/>
    <property type="match status" value="1"/>
</dbReference>
<dbReference type="Gene3D" id="1.10.10.10">
    <property type="entry name" value="Winged helix-like DNA-binding domain superfamily/Winged helix DNA-binding domain"/>
    <property type="match status" value="2"/>
</dbReference>
<dbReference type="SMART" id="SM00382">
    <property type="entry name" value="AAA"/>
    <property type="match status" value="2"/>
</dbReference>
<proteinExistence type="inferred from homology"/>
<dbReference type="PANTHER" id="PTHR47961">
    <property type="entry name" value="DNA POLYMERASE THETA, PUTATIVE (AFU_ORTHOLOGUE AFUA_1G05260)-RELATED"/>
    <property type="match status" value="1"/>
</dbReference>
<dbReference type="SUPFAM" id="SSF52540">
    <property type="entry name" value="P-loop containing nucleoside triphosphate hydrolases"/>
    <property type="match status" value="4"/>
</dbReference>
<dbReference type="Gene3D" id="2.60.40.150">
    <property type="entry name" value="C2 domain"/>
    <property type="match status" value="2"/>
</dbReference>
<feature type="domain" description="Helicase ATP-binding" evidence="6">
    <location>
        <begin position="290"/>
        <end position="483"/>
    </location>
</feature>
<sequence length="1934" mass="217647">MSPSLDSAEAQWQTQLAAMRAALVELKLPPKATNGETTSYVSDIDFDEDDDFTSGNSGDDVWDFISDSEDDLYSSDADEHLIPQTDAGGYGPQWLKSKCLGFASRKQGLSGEDLQEQIMALLASDSVEEELQSTLTDIIGYDDLDFVIELISHRKEIAAPSPFSTNQGEGIIGRLQTKRQREEALRQRDYEHKHATLGPSLDRDGPKYPHVYKAYSAGNTLDSRGRKYGLPVGSERTEHEKYEEYSIPAGKVGTLGQGRKLVQISEMDSLCQRTFKGYKTLNRMQSLVYPVAYKTSENMLICAPTGAGKTDAAMLTILHAIGQNISPNPAEQPEATDFVVNLEDFKIVYVAPMKALAAEITEKLGRRLAWLGIQAREFTGDMHLTKKEILQTQIIVTTPEKWDVVTRKGTGDTELVQKVRLLIIDEVHMLHDDRGSVLESLVARTERQVESTQSLIRIVGLSATLPNYVDVADFLKVNRYAGLFYFDASFRPVPLEQHFIGVKGKPGTKTSRDNLDNVAFEKVRDMLQQDHQVMVFVHSRKDTFNTAKMLYEKAVDDICVDLFDPSGHPQYEAAVKEMKSSRGRELRELLPKGIGIHHAGMARADRNLTEKLFASGVLKVLCCTATLAWGVNLPAAAVIIKGTQVYSAQDGKFIDLGILDVLQIFGRAGRPQFQDTGIGMICTTQDKLAHYLQAVTSQVPIESRFSKHLVDNLNAEIGLGTVTSIPEAVQWLGYSYLYVRMLRNPLTYGIDWAEIRDDPTLVQRRRQLAIQAARTLQQSQMIIFNETTEELRSKDVGRIASQYYILHTSIQIFNTMMRPQSSEADVLQMIAMSGEFDNIQSRDNESNELSRLREEATFCDISDKGNDSPQAKTNILLQSYISRANLEDFALTNDSNYIAQQSARICRALFMIALNRRWGHQCLVLSSLCKSIEKRIWPFQHPLHQFELPSPVLKQLDSKEGVSIETLRDMDAAEIGSLVHNFSAGKTISKILDIFPTISIDSEIAPLNRDVLRIHLYLKPDFRWNDRHHGTSESYWIWVENSETSEIYHHELFILNRKKLYDDHELNFTIPLSDPLPPQIYVRAVSDRWLGAETVHAISFQHLIRPDTESVYTDLLNLQPLPISALKNPALEEIYGQRFQFFNPMQTQIFHCLYHTSANVLLGSPTGSGKTIASELAMWWAFREKPGSKVVYIAPMKALVRERVKDWGTRLTRQLGLKLVELTGDNTPDTGTIRDADIIITTPEKWDGISRSWQTRGYVRKVSLVIIDEIHLLGGDRGPILEIIVSRMNYIASQSKNSVRLMGMSTACANAMDLANWLGVKEGLFNFRHSVRPVPLEIFIDGFPEVRGFCPLMQSMNRPTFLAIKTHSPDKPVIVFVASRRQTRLTAKDLINFCGMEDNPRRFVRMSEEDLQLNLARVKDDALKEALSFGIGLHHAGLIESDRSLAEELFANNKIQILVATSTLAWGVNLPAHLVVVKGTQFFDAKIEGYKDMDLTDVLQMLGRAGRPQFDTSGIARIFTQDSKKAFYKHFLHTGFPVESTLHKVLDNHLGAEVSAETITTKQDALDYLTWTFFFRRLHKNPSYYGLEISAEEHNTIAAQQMANDYMISMVDTSLGELEKSKCLVLYPNGDVESTPLGKIMSYYYLSHKTIRHLVENAKRNATFSDVLSWMSSATEYDELPVRHNEELINAELSKNLPLPATAFDNLPMWDPHVKAFLLLQAHMSRIDLPITDYVGDQTSVLDQAIRIIQASIDVLTELGYLSSCLQMITLLQCIKSARWPADHPLSILPGVPIDLPSNKDLPGRPQDLSAQSEKDYKRTVSTLRIPSSQLPQFHKAANMIPNLKIDLQNINALSLTVVLNRQNSLTDKDGKMYAPRFPKPQTEGWFVILCNANKDEIIAIKRVGWSAGGKDKKNSNTNMIGKRPNARAVIKLP</sequence>
<dbReference type="STRING" id="857342.A0A2T3AUI4"/>
<dbReference type="InterPro" id="IPR011545">
    <property type="entry name" value="DEAD/DEAH_box_helicase_dom"/>
</dbReference>
<gene>
    <name evidence="8" type="ORF">M430DRAFT_89930</name>
</gene>
<keyword evidence="4" id="KW-0347">Helicase</keyword>
<dbReference type="GO" id="GO:0005524">
    <property type="term" value="F:ATP binding"/>
    <property type="evidence" value="ECO:0007669"/>
    <property type="project" value="UniProtKB-KW"/>
</dbReference>
<dbReference type="InterPro" id="IPR014756">
    <property type="entry name" value="Ig_E-set"/>
</dbReference>
<dbReference type="Gene3D" id="1.10.3380.10">
    <property type="entry name" value="Sec63 N-terminal domain-like domain"/>
    <property type="match status" value="2"/>
</dbReference>
<dbReference type="CDD" id="cd18022">
    <property type="entry name" value="DEXHc_ASCC3_2"/>
    <property type="match status" value="1"/>
</dbReference>
<dbReference type="PROSITE" id="PS51192">
    <property type="entry name" value="HELICASE_ATP_BIND_1"/>
    <property type="match status" value="2"/>
</dbReference>
<dbReference type="InterPro" id="IPR004179">
    <property type="entry name" value="Sec63-dom"/>
</dbReference>
<protein>
    <recommendedName>
        <fullName evidence="10">Activating signal cointegrator 1 complex subunit 3</fullName>
    </recommendedName>
</protein>
<dbReference type="GeneID" id="36577739"/>
<keyword evidence="5" id="KW-0067">ATP-binding</keyword>
<dbReference type="InterPro" id="IPR036388">
    <property type="entry name" value="WH-like_DNA-bd_sf"/>
</dbReference>
<dbReference type="Pfam" id="PF00271">
    <property type="entry name" value="Helicase_C"/>
    <property type="match status" value="2"/>
</dbReference>
<dbReference type="FunFam" id="1.10.10.10:FF:000024">
    <property type="entry name" value="U5 small nuclear ribonucleoprotein helicase"/>
    <property type="match status" value="1"/>
</dbReference>
<dbReference type="FunFam" id="2.60.40.150:FF:000004">
    <property type="entry name" value="RNA helicase, activating signal cointegrator 1"/>
    <property type="match status" value="1"/>
</dbReference>
<dbReference type="Pfam" id="PF23445">
    <property type="entry name" value="WHD_SNRNP200"/>
    <property type="match status" value="2"/>
</dbReference>
<comment type="similarity">
    <text evidence="1">Belongs to the helicase family. SKI2 subfamily.</text>
</comment>
<dbReference type="GO" id="GO:0016787">
    <property type="term" value="F:hydrolase activity"/>
    <property type="evidence" value="ECO:0007669"/>
    <property type="project" value="UniProtKB-KW"/>
</dbReference>
<evidence type="ECO:0000256" key="2">
    <source>
        <dbReference type="ARBA" id="ARBA00022741"/>
    </source>
</evidence>
<dbReference type="PROSITE" id="PS51194">
    <property type="entry name" value="HELICASE_CTER"/>
    <property type="match status" value="2"/>
</dbReference>
<dbReference type="InterPro" id="IPR035892">
    <property type="entry name" value="C2_domain_sf"/>
</dbReference>
<dbReference type="InterPro" id="IPR003593">
    <property type="entry name" value="AAA+_ATPase"/>
</dbReference>
<dbReference type="SUPFAM" id="SSF158702">
    <property type="entry name" value="Sec63 N-terminal domain-like"/>
    <property type="match status" value="2"/>
</dbReference>
<dbReference type="SMART" id="SM00973">
    <property type="entry name" value="Sec63"/>
    <property type="match status" value="2"/>
</dbReference>
<dbReference type="EMBL" id="KZ679015">
    <property type="protein sequence ID" value="PSS12327.1"/>
    <property type="molecule type" value="Genomic_DNA"/>
</dbReference>
<evidence type="ECO:0008006" key="10">
    <source>
        <dbReference type="Google" id="ProtNLM"/>
    </source>
</evidence>
<feature type="domain" description="Helicase ATP-binding" evidence="6">
    <location>
        <begin position="1151"/>
        <end position="1326"/>
    </location>
</feature>
<dbReference type="Gene3D" id="1.10.150.20">
    <property type="entry name" value="5' to 3' exonuclease, C-terminal subdomain"/>
    <property type="match status" value="1"/>
</dbReference>
<dbReference type="InterPro" id="IPR036390">
    <property type="entry name" value="WH_DNA-bd_sf"/>
</dbReference>
<name>A0A2T3AUI4_AMORE</name>
<evidence type="ECO:0000313" key="8">
    <source>
        <dbReference type="EMBL" id="PSS12327.1"/>
    </source>
</evidence>
<evidence type="ECO:0000256" key="3">
    <source>
        <dbReference type="ARBA" id="ARBA00022801"/>
    </source>
</evidence>
<dbReference type="SUPFAM" id="SSF46785">
    <property type="entry name" value="Winged helix' DNA-binding domain"/>
    <property type="match status" value="1"/>
</dbReference>
<dbReference type="Gene3D" id="3.40.50.300">
    <property type="entry name" value="P-loop containing nucleotide triphosphate hydrolases"/>
    <property type="match status" value="4"/>
</dbReference>
<dbReference type="FunCoup" id="A0A2T3AUI4">
    <property type="interactions" value="602"/>
</dbReference>
<dbReference type="Pfam" id="PF02889">
    <property type="entry name" value="Sec63"/>
    <property type="match status" value="2"/>
</dbReference>
<dbReference type="FunFam" id="3.40.50.300:FF:000062">
    <property type="entry name" value="U5 small nuclear ribonucleoprotein helicase"/>
    <property type="match status" value="1"/>
</dbReference>
<dbReference type="Pfam" id="PF00270">
    <property type="entry name" value="DEAD"/>
    <property type="match status" value="2"/>
</dbReference>
<reference evidence="8 9" key="1">
    <citation type="journal article" date="2018" name="New Phytol.">
        <title>Comparative genomics and transcriptomics depict ericoid mycorrhizal fungi as versatile saprotrophs and plant mutualists.</title>
        <authorList>
            <person name="Martino E."/>
            <person name="Morin E."/>
            <person name="Grelet G.A."/>
            <person name="Kuo A."/>
            <person name="Kohler A."/>
            <person name="Daghino S."/>
            <person name="Barry K.W."/>
            <person name="Cichocki N."/>
            <person name="Clum A."/>
            <person name="Dockter R.B."/>
            <person name="Hainaut M."/>
            <person name="Kuo R.C."/>
            <person name="LaButti K."/>
            <person name="Lindahl B.D."/>
            <person name="Lindquist E.A."/>
            <person name="Lipzen A."/>
            <person name="Khouja H.R."/>
            <person name="Magnuson J."/>
            <person name="Murat C."/>
            <person name="Ohm R.A."/>
            <person name="Singer S.W."/>
            <person name="Spatafora J.W."/>
            <person name="Wang M."/>
            <person name="Veneault-Fourrey C."/>
            <person name="Henrissat B."/>
            <person name="Grigoriev I.V."/>
            <person name="Martin F.M."/>
            <person name="Perotto S."/>
        </authorList>
    </citation>
    <scope>NUCLEOTIDE SEQUENCE [LARGE SCALE GENOMIC DNA]</scope>
    <source>
        <strain evidence="8 9">ATCC 22711</strain>
    </source>
</reference>
<dbReference type="FunFam" id="3.40.50.300:FF:000231">
    <property type="entry name" value="Activating signal cointegrator 1 complex subunit 3"/>
    <property type="match status" value="1"/>
</dbReference>
<dbReference type="FunFam" id="3.40.50.300:FF:000102">
    <property type="entry name" value="RNA helicase, activating signal cointegrator 1"/>
    <property type="match status" value="1"/>
</dbReference>
<dbReference type="FunFam" id="1.10.10.10:FF:000012">
    <property type="entry name" value="U5 small nuclear ribonucleoprotein helicase"/>
    <property type="match status" value="1"/>
</dbReference>
<evidence type="ECO:0000313" key="9">
    <source>
        <dbReference type="Proteomes" id="UP000241818"/>
    </source>
</evidence>
<evidence type="ECO:0000259" key="7">
    <source>
        <dbReference type="PROSITE" id="PS51194"/>
    </source>
</evidence>
<dbReference type="InterPro" id="IPR027417">
    <property type="entry name" value="P-loop_NTPase"/>
</dbReference>